<sequence length="449" mass="48694">MLTGQFTQREAAAKWRVDRTTVTTICRSAKEGALAALSATPGRPGKSAEQVRVGGGQGGAGAAAGHNHGAGGGASSVPGKIALGLTVGPVPARVDASVKAGICDLVDHAVVHGWPARSACRVLDVDDTRVARWAARRAAGEPLDDAPPGGNPLHGLLEWEADAIVQLFEQWGETDRSHRKLAHRGSRIGAVHVSPSTLQRVLLAKQLVLPGNPPREPTPRKPWPDWLEWKPNRIWGYDFTHFPRAQRAAVAIIDIVSRKWITTVCSAEESSTQVEIAFSRALEHEDLWHAADLAATDTLVKALVDGDAEVIDRAIADGDRPLLLAISDNGPQMRSHTTREFLAGVAIARQFGRPGVPQDQAWIETLFGHVKGEWPHLEKIRGGAELDAELARVQIRYNTVRLSAAIGYVTPCDEHEGRGDAIRQARRDGLARARADRIDYRRHLKETQP</sequence>
<dbReference type="SUPFAM" id="SSF53098">
    <property type="entry name" value="Ribonuclease H-like"/>
    <property type="match status" value="1"/>
</dbReference>
<dbReference type="RefSeq" id="WP_249762797.1">
    <property type="nucleotide sequence ID" value="NZ_CAJUXY010000042.1"/>
</dbReference>
<feature type="domain" description="Integrase catalytic" evidence="2">
    <location>
        <begin position="227"/>
        <end position="419"/>
    </location>
</feature>
<dbReference type="Pfam" id="PF13683">
    <property type="entry name" value="rve_3"/>
    <property type="match status" value="1"/>
</dbReference>
<accession>A0ABY4QGV6</accession>
<name>A0ABY4QGV6_9MYCO</name>
<proteinExistence type="predicted"/>
<protein>
    <submittedName>
        <fullName evidence="3">Integrase core domain-containing protein</fullName>
    </submittedName>
</protein>
<evidence type="ECO:0000313" key="3">
    <source>
        <dbReference type="EMBL" id="UQX09578.1"/>
    </source>
</evidence>
<feature type="region of interest" description="Disordered" evidence="1">
    <location>
        <begin position="38"/>
        <end position="74"/>
    </location>
</feature>
<feature type="compositionally biased region" description="Gly residues" evidence="1">
    <location>
        <begin position="53"/>
        <end position="74"/>
    </location>
</feature>
<dbReference type="EMBL" id="CP097320">
    <property type="protein sequence ID" value="UQX09578.1"/>
    <property type="molecule type" value="Genomic_DNA"/>
</dbReference>
<keyword evidence="4" id="KW-1185">Reference proteome</keyword>
<dbReference type="PROSITE" id="PS50994">
    <property type="entry name" value="INTEGRASE"/>
    <property type="match status" value="1"/>
</dbReference>
<dbReference type="Proteomes" id="UP001056610">
    <property type="component" value="Chromosome"/>
</dbReference>
<evidence type="ECO:0000259" key="2">
    <source>
        <dbReference type="PROSITE" id="PS50994"/>
    </source>
</evidence>
<dbReference type="Gene3D" id="3.30.420.10">
    <property type="entry name" value="Ribonuclease H-like superfamily/Ribonuclease H"/>
    <property type="match status" value="1"/>
</dbReference>
<evidence type="ECO:0000313" key="4">
    <source>
        <dbReference type="Proteomes" id="UP001056610"/>
    </source>
</evidence>
<dbReference type="InterPro" id="IPR001584">
    <property type="entry name" value="Integrase_cat-core"/>
</dbReference>
<evidence type="ECO:0000256" key="1">
    <source>
        <dbReference type="SAM" id="MobiDB-lite"/>
    </source>
</evidence>
<organism evidence="3 4">
    <name type="scientific">Candidatus Mycobacterium methanotrophicum</name>
    <dbReference type="NCBI Taxonomy" id="2943498"/>
    <lineage>
        <taxon>Bacteria</taxon>
        <taxon>Bacillati</taxon>
        <taxon>Actinomycetota</taxon>
        <taxon>Actinomycetes</taxon>
        <taxon>Mycobacteriales</taxon>
        <taxon>Mycobacteriaceae</taxon>
        <taxon>Mycobacterium</taxon>
    </lineage>
</organism>
<dbReference type="InterPro" id="IPR012337">
    <property type="entry name" value="RNaseH-like_sf"/>
</dbReference>
<reference evidence="3" key="1">
    <citation type="submission" date="2022-05" db="EMBL/GenBank/DDBJ databases">
        <title>A methanotrophic Mycobacterium dominates a cave microbial ecosystem.</title>
        <authorList>
            <person name="Van Spanning R.J.M."/>
            <person name="Guan Q."/>
            <person name="Melkonian C."/>
            <person name="Gallant J."/>
            <person name="Polerecky L."/>
            <person name="Flot J.-F."/>
            <person name="Brandt B.W."/>
            <person name="Braster M."/>
            <person name="Iturbe Espinoza P."/>
            <person name="Aerts J."/>
            <person name="Meima-Franke M."/>
            <person name="Piersma S.R."/>
            <person name="Bunduc C."/>
            <person name="Ummels R."/>
            <person name="Pain A."/>
            <person name="Fleming E.J."/>
            <person name="van der Wel N."/>
            <person name="Gherman V.D."/>
            <person name="Sarbu S.M."/>
            <person name="Bodelier P.L.E."/>
            <person name="Bitter W."/>
        </authorList>
    </citation>
    <scope>NUCLEOTIDE SEQUENCE</scope>
    <source>
        <strain evidence="3">Sulfur Cave</strain>
    </source>
</reference>
<gene>
    <name evidence="3" type="ORF">M5I08_14525</name>
</gene>
<dbReference type="InterPro" id="IPR036397">
    <property type="entry name" value="RNaseH_sf"/>
</dbReference>